<accession>A0A9W8AT61</accession>
<evidence type="ECO:0000256" key="1">
    <source>
        <dbReference type="SAM" id="MobiDB-lite"/>
    </source>
</evidence>
<dbReference type="Proteomes" id="UP001150925">
    <property type="component" value="Unassembled WGS sequence"/>
</dbReference>
<proteinExistence type="predicted"/>
<feature type="region of interest" description="Disordered" evidence="1">
    <location>
        <begin position="1"/>
        <end position="22"/>
    </location>
</feature>
<comment type="caution">
    <text evidence="2">The sequence shown here is derived from an EMBL/GenBank/DDBJ whole genome shotgun (WGS) entry which is preliminary data.</text>
</comment>
<keyword evidence="3" id="KW-1185">Reference proteome</keyword>
<sequence length="231" mass="24497">MDASQFAPSNTEFIPYRPSFDGEADEEVDQLVPEETHCTPNAVAIPTARPTTANVRGQSSHEDQLLVPSMAVPAPISSFAWDDTSDEINSDDGFAFSMESTTSTLVSIPVNRRANDLTSGANSVAVPSSSRLPLPTTQQSPFSCSWADDVDDQEFSKELDDALLGTTTPSAPYLTTKHAMPSVVTTSSIASSSSSMMSTLRSSFASKLNALSVSRNPACSGHSGVFLMDGF</sequence>
<reference evidence="2" key="1">
    <citation type="submission" date="2022-07" db="EMBL/GenBank/DDBJ databases">
        <title>Phylogenomic reconstructions and comparative analyses of Kickxellomycotina fungi.</title>
        <authorList>
            <person name="Reynolds N.K."/>
            <person name="Stajich J.E."/>
            <person name="Barry K."/>
            <person name="Grigoriev I.V."/>
            <person name="Crous P."/>
            <person name="Smith M.E."/>
        </authorList>
    </citation>
    <scope>NUCLEOTIDE SEQUENCE</scope>
    <source>
        <strain evidence="2">RSA 1196</strain>
    </source>
</reference>
<evidence type="ECO:0000313" key="3">
    <source>
        <dbReference type="Proteomes" id="UP001150925"/>
    </source>
</evidence>
<organism evidence="2 3">
    <name type="scientific">Dispira parvispora</name>
    <dbReference type="NCBI Taxonomy" id="1520584"/>
    <lineage>
        <taxon>Eukaryota</taxon>
        <taxon>Fungi</taxon>
        <taxon>Fungi incertae sedis</taxon>
        <taxon>Zoopagomycota</taxon>
        <taxon>Kickxellomycotina</taxon>
        <taxon>Dimargaritomycetes</taxon>
        <taxon>Dimargaritales</taxon>
        <taxon>Dimargaritaceae</taxon>
        <taxon>Dispira</taxon>
    </lineage>
</organism>
<dbReference type="EMBL" id="JANBPY010000273">
    <property type="protein sequence ID" value="KAJ1967850.1"/>
    <property type="molecule type" value="Genomic_DNA"/>
</dbReference>
<evidence type="ECO:0000313" key="2">
    <source>
        <dbReference type="EMBL" id="KAJ1967850.1"/>
    </source>
</evidence>
<protein>
    <submittedName>
        <fullName evidence="2">Uncharacterized protein</fullName>
    </submittedName>
</protein>
<dbReference type="AlphaFoldDB" id="A0A9W8AT61"/>
<gene>
    <name evidence="2" type="ORF">IWQ62_001600</name>
</gene>
<name>A0A9W8AT61_9FUNG</name>
<feature type="compositionally biased region" description="Polar residues" evidence="1">
    <location>
        <begin position="1"/>
        <end position="12"/>
    </location>
</feature>